<accession>A0A4D9CXP3</accession>
<gene>
    <name evidence="2" type="ORF">NSK_005460</name>
</gene>
<feature type="compositionally biased region" description="Low complexity" evidence="1">
    <location>
        <begin position="49"/>
        <end position="58"/>
    </location>
</feature>
<evidence type="ECO:0000313" key="3">
    <source>
        <dbReference type="Proteomes" id="UP000355283"/>
    </source>
</evidence>
<reference evidence="2 3" key="1">
    <citation type="submission" date="2019-01" db="EMBL/GenBank/DDBJ databases">
        <title>Nuclear Genome Assembly of the Microalgal Biofuel strain Nannochloropsis salina CCMP1776.</title>
        <authorList>
            <person name="Hovde B."/>
        </authorList>
    </citation>
    <scope>NUCLEOTIDE SEQUENCE [LARGE SCALE GENOMIC DNA]</scope>
    <source>
        <strain evidence="2 3">CCMP1776</strain>
    </source>
</reference>
<protein>
    <submittedName>
        <fullName evidence="2">Uncharacterized protein</fullName>
    </submittedName>
</protein>
<name>A0A4D9CXP3_9STRA</name>
<proteinExistence type="predicted"/>
<evidence type="ECO:0000313" key="2">
    <source>
        <dbReference type="EMBL" id="TFJ83244.1"/>
    </source>
</evidence>
<evidence type="ECO:0000256" key="1">
    <source>
        <dbReference type="SAM" id="MobiDB-lite"/>
    </source>
</evidence>
<feature type="region of interest" description="Disordered" evidence="1">
    <location>
        <begin position="49"/>
        <end position="94"/>
    </location>
</feature>
<dbReference type="AlphaFoldDB" id="A0A4D9CXP3"/>
<organism evidence="2 3">
    <name type="scientific">Nannochloropsis salina CCMP1776</name>
    <dbReference type="NCBI Taxonomy" id="1027361"/>
    <lineage>
        <taxon>Eukaryota</taxon>
        <taxon>Sar</taxon>
        <taxon>Stramenopiles</taxon>
        <taxon>Ochrophyta</taxon>
        <taxon>Eustigmatophyceae</taxon>
        <taxon>Eustigmatales</taxon>
        <taxon>Monodopsidaceae</taxon>
        <taxon>Microchloropsis</taxon>
        <taxon>Microchloropsis salina</taxon>
    </lineage>
</organism>
<dbReference type="Proteomes" id="UP000355283">
    <property type="component" value="Unassembled WGS sequence"/>
</dbReference>
<feature type="region of interest" description="Disordered" evidence="1">
    <location>
        <begin position="396"/>
        <end position="415"/>
    </location>
</feature>
<keyword evidence="3" id="KW-1185">Reference proteome</keyword>
<comment type="caution">
    <text evidence="2">The sequence shown here is derived from an EMBL/GenBank/DDBJ whole genome shotgun (WGS) entry which is preliminary data.</text>
</comment>
<dbReference type="EMBL" id="SDOX01000050">
    <property type="protein sequence ID" value="TFJ83244.1"/>
    <property type="molecule type" value="Genomic_DNA"/>
</dbReference>
<sequence>MMGNVGGTIGRLAGTGTGIVAGTSIGQSGALPAAAAASVLGTAAEETTLEQATQGSGQQRRRQQNSRNAEIRKTGETRRKRRQQAPRPVDDATLGLAAGSGIGLGTGFAIGTPVGMAAGRTYGERLGRELALWIINNVNFAIAYFGTLVVADVMNGIDIVVTYGVNSKAVRKILRSQIQGIEDQIFQEFAAVYNATVYQDFRNFEIESIVFYFLIKTMRSVGLLFGLAGGMPAGAALGSSSGGAFGSGGAGMAGGLGESLGSRKRKAQTASLAEDLAAIDPLVAVSAATWAAVSIGIGSGTAIGVGAGMYGGWQLSKQIGYSMGLLVVKFIVRLFTVLQQLFGQVVVNQIEGAIQEAAGIAINITYTPTCDFSNYTYPIKNISFYDVSRPSSLLSNTMSEKGAQPAAMNEAERTRDDGAKEGLHAFASLVDSLLSAPVNADAGEATTQENQSKEEEDLIAAFLQSFAFLSPDAAAKGTSSTSAAFFTKTPQDFFQPDKAGPGAKKITRRDAFIACRDYAKSEMYREKALCYS</sequence>